<reference evidence="1" key="1">
    <citation type="submission" date="2021-05" db="EMBL/GenBank/DDBJ databases">
        <authorList>
            <person name="Alioto T."/>
            <person name="Alioto T."/>
            <person name="Gomez Garrido J."/>
        </authorList>
    </citation>
    <scope>NUCLEOTIDE SEQUENCE</scope>
</reference>
<proteinExistence type="predicted"/>
<name>A0A8D9DZ95_9HEMI</name>
<organism evidence="1">
    <name type="scientific">Cacopsylla melanoneura</name>
    <dbReference type="NCBI Taxonomy" id="428564"/>
    <lineage>
        <taxon>Eukaryota</taxon>
        <taxon>Metazoa</taxon>
        <taxon>Ecdysozoa</taxon>
        <taxon>Arthropoda</taxon>
        <taxon>Hexapoda</taxon>
        <taxon>Insecta</taxon>
        <taxon>Pterygota</taxon>
        <taxon>Neoptera</taxon>
        <taxon>Paraneoptera</taxon>
        <taxon>Hemiptera</taxon>
        <taxon>Sternorrhyncha</taxon>
        <taxon>Psylloidea</taxon>
        <taxon>Psyllidae</taxon>
        <taxon>Psyllinae</taxon>
        <taxon>Cacopsylla</taxon>
    </lineage>
</organism>
<dbReference type="EMBL" id="HBUF01387914">
    <property type="protein sequence ID" value="CAG6732780.1"/>
    <property type="molecule type" value="Transcribed_RNA"/>
</dbReference>
<evidence type="ECO:0000313" key="1">
    <source>
        <dbReference type="EMBL" id="CAG6732780.1"/>
    </source>
</evidence>
<accession>A0A8D9DZ95</accession>
<dbReference type="AlphaFoldDB" id="A0A8D9DZ95"/>
<protein>
    <submittedName>
        <fullName evidence="1">Uncharacterized protein</fullName>
    </submittedName>
</protein>
<sequence>MNKKNSEISYSYLWTIPGKRQKFSRRLISNVGSGAGAAPAAAAPVAAAAAAPAAEAKENKKKKEESWEGWSRDKISEPVRRRYLGDVSSTSYRSPGRGLLFMW</sequence>